<dbReference type="Gene3D" id="3.30.70.870">
    <property type="entry name" value="Elongation Factor G (Translational Gtpase), domain 3"/>
    <property type="match status" value="1"/>
</dbReference>
<sequence>MTYFAIACKDVNITLHKYENLKHNSESSKHKSEDFCEIQDRMALVWLEKIFLVIVAFISLRLILKVGILVWKKLIAPSLGFGIDFRTQGKWAVVTGATDGLGKAFADVLAEQGMDIVLVSRSLSKLKDTAAEIERKYRVETRVVEADLTEGQVVYAEIGKATQDLEVGVLVNNAGASYDHPEMFTKVSEEVIARILQLNVAGMTGVTRAVLPGMMQRGKGVLINVSSMAAAIPSPYLAVYAASKAYIDKLSADLATEAAPRGVTVQCVLPGPVATKMSKIKRATWMAPTPETFVKATLKTVGIESRTTGYPPHCLISGFVDALRYMSESGAVWLVTKTILNIRGRALRKKTKTPVDSSQEDFRIPTSVVLIRVTMRLISLEKLSEIQNDATRIRNICILAHVDHGKTTLADSLVASNGIISNKLAGKLRYLDSRPDEQLRGITMKSSSITLHHVHNETDHVINLIDSPGHVDFSSEVSTAVRLSDGAVILVDVVEGVCPQTRSALSIAYVEGLKPILVLNKVDRLITEMKLTPLDAYVRLTQVLEQVNAIMGELFASDVMERDEDREETTAATSGKVNERDLADWQSGLEELDDSNLYFSPEQGNVLFTSAIDGWGFGIKEFAKIYSNKLGFSDKVLRKTLWGDFYINSKTKRIMKGAQEKAKKPLFVQLILDNIWALYETIVIRKDKDKLPTIAEKLNIKLTTRDLRHTDTKAQLQAVCSQWLPLAQNCLNMVCENVPAPHNLTDEKIERLISGNNDFSALPFETQRLKKAFLSCSPSSEAPIIIFVSKMFPAEKDMLPENKPKSLTPEELAQRREIVRQKHAERLEQKNSTTIENHVEDTRDPSPIVSNNVQDVKCEDVIEDKLDGTLVAFARIYSGTIKVGDEVFVLGPKHNPAIALEREKAGEQVDSSLVLKDLKPGRHITRVTVNKLYILMGRELETVSNVPAGNVFGIGDLEEHVLKTATLSTTIACPSFTELTSLAVPILRVAMEPKHPNDLPKLINGLKLLNQADACAMVHMQETGEIVLSTAGEVHLERCLEDLKLRYAKIDINVSDPIVPFRETIVPPPKLDMVNEAIEKKAMEVNLEVWTSNRQCRFEIDAKPLPENVTKLLEKNANLIKLLDSSCDRYTEENGEHEDISDENQPNERSMSDKKQKEAKVFKNELRAAFLEAGWKDDVLDKIWSFGPRKCGPNILLNETDYSHKKFWEQQSTNADPRAVYDNSIVNGFQIATLAGPLCEESMMGVCFVLKKWEIFDTSQSDSGGQSQGHLGGQLMSACKEACRRIFSLRHPRLMTAMYSCSVLVNSDVLGKLYAVFGKRQGRIVSTESAHGFGGQFRVLATLPVLESFHLARELRTQTSGLASPQLVFSHWEVIEQDPYWVPSTEEEYLHFGEKADSDNRARCYMDAVRRRKGLPVNSQLVTHGEKQRTLSKNK</sequence>
<evidence type="ECO:0000256" key="4">
    <source>
        <dbReference type="ARBA" id="ARBA00022741"/>
    </source>
</evidence>
<evidence type="ECO:0000259" key="13">
    <source>
        <dbReference type="PROSITE" id="PS51722"/>
    </source>
</evidence>
<comment type="subcellular location">
    <subcellularLocation>
        <location evidence="1">Cytoplasm</location>
    </subcellularLocation>
</comment>
<dbReference type="InterPro" id="IPR000640">
    <property type="entry name" value="EFG_V-like"/>
</dbReference>
<evidence type="ECO:0000256" key="11">
    <source>
        <dbReference type="SAM" id="MobiDB-lite"/>
    </source>
</evidence>
<dbReference type="SUPFAM" id="SSF51735">
    <property type="entry name" value="NAD(P)-binding Rossmann-fold domains"/>
    <property type="match status" value="1"/>
</dbReference>
<dbReference type="Gene3D" id="3.90.1430.10">
    <property type="entry name" value="Yeast translation eEF2 (G' domain)"/>
    <property type="match status" value="1"/>
</dbReference>
<dbReference type="FunFam" id="3.30.70.240:FF:000006">
    <property type="entry name" value="Elongation factor like GTPase 1"/>
    <property type="match status" value="1"/>
</dbReference>
<dbReference type="Pfam" id="PF00009">
    <property type="entry name" value="GTP_EFTU"/>
    <property type="match status" value="1"/>
</dbReference>
<dbReference type="CDD" id="cd05356">
    <property type="entry name" value="17beta-HSD1_like_SDR_c"/>
    <property type="match status" value="1"/>
</dbReference>
<dbReference type="SMART" id="SM00838">
    <property type="entry name" value="EFG_C"/>
    <property type="match status" value="1"/>
</dbReference>
<keyword evidence="14" id="KW-0648">Protein biosynthesis</keyword>
<dbReference type="Gene3D" id="3.40.50.300">
    <property type="entry name" value="P-loop containing nucleotide triphosphate hydrolases"/>
    <property type="match status" value="1"/>
</dbReference>
<dbReference type="FunFam" id="3.40.50.300:FF:000746">
    <property type="entry name" value="Ribosome assembly protein 1"/>
    <property type="match status" value="1"/>
</dbReference>
<dbReference type="GO" id="GO:1990904">
    <property type="term" value="C:ribonucleoprotein complex"/>
    <property type="evidence" value="ECO:0007669"/>
    <property type="project" value="TreeGrafter"/>
</dbReference>
<dbReference type="SUPFAM" id="SSF50447">
    <property type="entry name" value="Translation proteins"/>
    <property type="match status" value="1"/>
</dbReference>
<dbReference type="PROSITE" id="PS51722">
    <property type="entry name" value="G_TR_2"/>
    <property type="match status" value="1"/>
</dbReference>
<keyword evidence="14" id="KW-0251">Elongation factor</keyword>
<evidence type="ECO:0000256" key="5">
    <source>
        <dbReference type="ARBA" id="ARBA00022801"/>
    </source>
</evidence>
<dbReference type="Pfam" id="PF00106">
    <property type="entry name" value="adh_short"/>
    <property type="match status" value="1"/>
</dbReference>
<name>A0A4S2KVN9_9HYME</name>
<dbReference type="SUPFAM" id="SSF52540">
    <property type="entry name" value="P-loop containing nucleoside triphosphate hydrolases"/>
    <property type="match status" value="1"/>
</dbReference>
<keyword evidence="12" id="KW-0812">Transmembrane</keyword>
<dbReference type="InterPro" id="IPR027417">
    <property type="entry name" value="P-loop_NTPase"/>
</dbReference>
<dbReference type="Gene3D" id="3.30.70.240">
    <property type="match status" value="1"/>
</dbReference>
<dbReference type="PANTHER" id="PTHR42908:SF3">
    <property type="entry name" value="ELONGATION FACTOR-LIKE GTPASE 1"/>
    <property type="match status" value="1"/>
</dbReference>
<dbReference type="PRINTS" id="PR00081">
    <property type="entry name" value="GDHRDH"/>
</dbReference>
<dbReference type="InterPro" id="IPR020568">
    <property type="entry name" value="Ribosomal_Su5_D2-typ_SF"/>
</dbReference>
<dbReference type="PANTHER" id="PTHR42908">
    <property type="entry name" value="TRANSLATION ELONGATION FACTOR-RELATED"/>
    <property type="match status" value="1"/>
</dbReference>
<dbReference type="InterPro" id="IPR009000">
    <property type="entry name" value="Transl_B-barrel_sf"/>
</dbReference>
<keyword evidence="2" id="KW-0963">Cytoplasm</keyword>
<reference evidence="14 15" key="1">
    <citation type="journal article" date="2019" name="Philos. Trans. R. Soc. Lond., B, Biol. Sci.">
        <title>Ant behaviour and brain gene expression of defending hosts depend on the ecological success of the intruding social parasite.</title>
        <authorList>
            <person name="Kaur R."/>
            <person name="Stoldt M."/>
            <person name="Jongepier E."/>
            <person name="Feldmeyer B."/>
            <person name="Menzel F."/>
            <person name="Bornberg-Bauer E."/>
            <person name="Foitzik S."/>
        </authorList>
    </citation>
    <scope>NUCLEOTIDE SEQUENCE [LARGE SCALE GENOMIC DNA]</scope>
    <source>
        <tissue evidence="14">Whole body</tissue>
    </source>
</reference>
<dbReference type="SUPFAM" id="SSF54980">
    <property type="entry name" value="EF-G C-terminal domain-like"/>
    <property type="match status" value="2"/>
</dbReference>
<keyword evidence="6" id="KW-0521">NADP</keyword>
<dbReference type="NCBIfam" id="TIGR00231">
    <property type="entry name" value="small_GTP"/>
    <property type="match status" value="1"/>
</dbReference>
<dbReference type="CDD" id="cd16261">
    <property type="entry name" value="EF2_snRNP_III"/>
    <property type="match status" value="1"/>
</dbReference>
<keyword evidence="5" id="KW-0378">Hydrolase</keyword>
<dbReference type="InterPro" id="IPR041095">
    <property type="entry name" value="EFG_II"/>
</dbReference>
<evidence type="ECO:0000256" key="10">
    <source>
        <dbReference type="ARBA" id="ARBA00081809"/>
    </source>
</evidence>
<dbReference type="FunFam" id="3.90.1430.10:FF:000002">
    <property type="entry name" value="Elongation factor like GTPase 1"/>
    <property type="match status" value="1"/>
</dbReference>
<evidence type="ECO:0000256" key="8">
    <source>
        <dbReference type="ARBA" id="ARBA00048548"/>
    </source>
</evidence>
<evidence type="ECO:0000256" key="9">
    <source>
        <dbReference type="ARBA" id="ARBA00068031"/>
    </source>
</evidence>
<dbReference type="InterPro" id="IPR005225">
    <property type="entry name" value="Small_GTP-bd"/>
</dbReference>
<dbReference type="SUPFAM" id="SSF54211">
    <property type="entry name" value="Ribosomal protein S5 domain 2-like"/>
    <property type="match status" value="1"/>
</dbReference>
<dbReference type="GO" id="GO:0003924">
    <property type="term" value="F:GTPase activity"/>
    <property type="evidence" value="ECO:0007669"/>
    <property type="project" value="InterPro"/>
</dbReference>
<evidence type="ECO:0000313" key="14">
    <source>
        <dbReference type="EMBL" id="TGZ54031.1"/>
    </source>
</evidence>
<dbReference type="CDD" id="cd01681">
    <property type="entry name" value="aeEF2_snRNP_like_IV"/>
    <property type="match status" value="1"/>
</dbReference>
<evidence type="ECO:0000256" key="3">
    <source>
        <dbReference type="ARBA" id="ARBA00022517"/>
    </source>
</evidence>
<organism evidence="14 15">
    <name type="scientific">Temnothorax longispinosus</name>
    <dbReference type="NCBI Taxonomy" id="300112"/>
    <lineage>
        <taxon>Eukaryota</taxon>
        <taxon>Metazoa</taxon>
        <taxon>Ecdysozoa</taxon>
        <taxon>Arthropoda</taxon>
        <taxon>Hexapoda</taxon>
        <taxon>Insecta</taxon>
        <taxon>Pterygota</taxon>
        <taxon>Neoptera</taxon>
        <taxon>Endopterygota</taxon>
        <taxon>Hymenoptera</taxon>
        <taxon>Apocrita</taxon>
        <taxon>Aculeata</taxon>
        <taxon>Formicoidea</taxon>
        <taxon>Formicidae</taxon>
        <taxon>Myrmicinae</taxon>
        <taxon>Temnothorax</taxon>
    </lineage>
</organism>
<dbReference type="GO" id="GO:0005525">
    <property type="term" value="F:GTP binding"/>
    <property type="evidence" value="ECO:0007669"/>
    <property type="project" value="UniProtKB-KW"/>
</dbReference>
<keyword evidence="12" id="KW-1133">Transmembrane helix</keyword>
<dbReference type="Pfam" id="PF25118">
    <property type="entry name" value="EFL1"/>
    <property type="match status" value="1"/>
</dbReference>
<dbReference type="InterPro" id="IPR035647">
    <property type="entry name" value="EFG_III/V"/>
</dbReference>
<evidence type="ECO:0000256" key="6">
    <source>
        <dbReference type="ARBA" id="ARBA00022857"/>
    </source>
</evidence>
<dbReference type="InterPro" id="IPR014721">
    <property type="entry name" value="Ribsml_uS5_D2-typ_fold_subgr"/>
</dbReference>
<evidence type="ECO:0000256" key="7">
    <source>
        <dbReference type="ARBA" id="ARBA00023134"/>
    </source>
</evidence>
<feature type="domain" description="Tr-type G" evidence="13">
    <location>
        <begin position="391"/>
        <end position="635"/>
    </location>
</feature>
<dbReference type="GO" id="GO:0043022">
    <property type="term" value="F:ribosome binding"/>
    <property type="evidence" value="ECO:0007669"/>
    <property type="project" value="TreeGrafter"/>
</dbReference>
<dbReference type="CDD" id="cd01885">
    <property type="entry name" value="EF2"/>
    <property type="match status" value="1"/>
</dbReference>
<dbReference type="PRINTS" id="PR00080">
    <property type="entry name" value="SDRFAMILY"/>
</dbReference>
<evidence type="ECO:0000256" key="12">
    <source>
        <dbReference type="SAM" id="Phobius"/>
    </source>
</evidence>
<comment type="caution">
    <text evidence="14">The sequence shown here is derived from an EMBL/GenBank/DDBJ whole genome shotgun (WGS) entry which is preliminary data.</text>
</comment>
<dbReference type="FunFam" id="3.40.50.720:FF:000137">
    <property type="entry name" value="Hydroxysteroid (17-beta) dehydrogenase 3"/>
    <property type="match status" value="1"/>
</dbReference>
<evidence type="ECO:0000256" key="1">
    <source>
        <dbReference type="ARBA" id="ARBA00004496"/>
    </source>
</evidence>
<proteinExistence type="predicted"/>
<protein>
    <recommendedName>
        <fullName evidence="9">Ribosome assembly protein 1</fullName>
    </recommendedName>
    <alternativeName>
        <fullName evidence="10">Elongation factor-like 1</fullName>
    </alternativeName>
</protein>
<dbReference type="EMBL" id="QBLH01000831">
    <property type="protein sequence ID" value="TGZ54031.1"/>
    <property type="molecule type" value="Genomic_DNA"/>
</dbReference>
<keyword evidence="7" id="KW-0342">GTP-binding</keyword>
<dbReference type="Pfam" id="PF00679">
    <property type="entry name" value="EFG_C"/>
    <property type="match status" value="1"/>
</dbReference>
<dbReference type="InterPro" id="IPR036291">
    <property type="entry name" value="NAD(P)-bd_dom_sf"/>
</dbReference>
<dbReference type="InterPro" id="IPR000795">
    <property type="entry name" value="T_Tr_GTP-bd_dom"/>
</dbReference>
<keyword evidence="12" id="KW-0472">Membrane</keyword>
<feature type="transmembrane region" description="Helical" evidence="12">
    <location>
        <begin position="50"/>
        <end position="71"/>
    </location>
</feature>
<dbReference type="Gene3D" id="3.30.230.10">
    <property type="match status" value="1"/>
</dbReference>
<keyword evidence="4" id="KW-0547">Nucleotide-binding</keyword>
<dbReference type="FunFam" id="3.30.70.870:FF:000002">
    <property type="entry name" value="Translation elongation factor 2"/>
    <property type="match status" value="1"/>
</dbReference>
<feature type="region of interest" description="Disordered" evidence="11">
    <location>
        <begin position="1132"/>
        <end position="1156"/>
    </location>
</feature>
<evidence type="ECO:0000313" key="15">
    <source>
        <dbReference type="Proteomes" id="UP000310200"/>
    </source>
</evidence>
<gene>
    <name evidence="14" type="ORF">DBV15_00334</name>
</gene>
<dbReference type="GO" id="GO:0042256">
    <property type="term" value="P:cytosolic ribosome assembly"/>
    <property type="evidence" value="ECO:0007669"/>
    <property type="project" value="TreeGrafter"/>
</dbReference>
<comment type="catalytic activity">
    <reaction evidence="8">
        <text>GTP + H2O = GDP + phosphate + H(+)</text>
        <dbReference type="Rhea" id="RHEA:19669"/>
        <dbReference type="ChEBI" id="CHEBI:15377"/>
        <dbReference type="ChEBI" id="CHEBI:15378"/>
        <dbReference type="ChEBI" id="CHEBI:37565"/>
        <dbReference type="ChEBI" id="CHEBI:43474"/>
        <dbReference type="ChEBI" id="CHEBI:58189"/>
    </reaction>
</comment>
<evidence type="ECO:0000256" key="2">
    <source>
        <dbReference type="ARBA" id="ARBA00022490"/>
    </source>
</evidence>
<dbReference type="Gene3D" id="3.40.50.720">
    <property type="entry name" value="NAD(P)-binding Rossmann-like Domain"/>
    <property type="match status" value="1"/>
</dbReference>
<dbReference type="InterPro" id="IPR002347">
    <property type="entry name" value="SDR_fam"/>
</dbReference>
<dbReference type="InterPro" id="IPR056752">
    <property type="entry name" value="EFL1"/>
</dbReference>
<dbReference type="Proteomes" id="UP000310200">
    <property type="component" value="Unassembled WGS sequence"/>
</dbReference>
<keyword evidence="15" id="KW-1185">Reference proteome</keyword>
<keyword evidence="3" id="KW-0690">Ribosome biogenesis</keyword>
<dbReference type="GO" id="GO:0003746">
    <property type="term" value="F:translation elongation factor activity"/>
    <property type="evidence" value="ECO:0007669"/>
    <property type="project" value="UniProtKB-KW"/>
</dbReference>
<dbReference type="CDD" id="cd16268">
    <property type="entry name" value="EF2_II"/>
    <property type="match status" value="1"/>
</dbReference>
<dbReference type="GO" id="GO:0005829">
    <property type="term" value="C:cytosol"/>
    <property type="evidence" value="ECO:0007669"/>
    <property type="project" value="TreeGrafter"/>
</dbReference>
<dbReference type="Pfam" id="PF14492">
    <property type="entry name" value="EFG_III"/>
    <property type="match status" value="1"/>
</dbReference>
<dbReference type="STRING" id="300112.A0A4S2KVN9"/>
<dbReference type="Gene3D" id="2.40.30.10">
    <property type="entry name" value="Translation factors"/>
    <property type="match status" value="1"/>
</dbReference>
<accession>A0A4S2KVN9</accession>